<feature type="compositionally biased region" description="Basic residues" evidence="1">
    <location>
        <begin position="15"/>
        <end position="24"/>
    </location>
</feature>
<sequence>ARGRPARVRAAPLPRPRRGPPRRG</sequence>
<feature type="non-terminal residue" evidence="2">
    <location>
        <position position="24"/>
    </location>
</feature>
<proteinExistence type="predicted"/>
<gene>
    <name evidence="2" type="ORF">AVDCRST_MAG54-1085</name>
</gene>
<feature type="region of interest" description="Disordered" evidence="1">
    <location>
        <begin position="1"/>
        <end position="24"/>
    </location>
</feature>
<reference evidence="2" key="1">
    <citation type="submission" date="2020-02" db="EMBL/GenBank/DDBJ databases">
        <authorList>
            <person name="Meier V. D."/>
        </authorList>
    </citation>
    <scope>NUCLEOTIDE SEQUENCE</scope>
    <source>
        <strain evidence="2">AVDCRST_MAG54</strain>
    </source>
</reference>
<evidence type="ECO:0000256" key="1">
    <source>
        <dbReference type="SAM" id="MobiDB-lite"/>
    </source>
</evidence>
<evidence type="ECO:0000313" key="2">
    <source>
        <dbReference type="EMBL" id="CAA9232471.1"/>
    </source>
</evidence>
<dbReference type="AlphaFoldDB" id="A0A6J4HTJ1"/>
<organism evidence="2">
    <name type="scientific">uncultured Actinomycetospora sp</name>
    <dbReference type="NCBI Taxonomy" id="1135996"/>
    <lineage>
        <taxon>Bacteria</taxon>
        <taxon>Bacillati</taxon>
        <taxon>Actinomycetota</taxon>
        <taxon>Actinomycetes</taxon>
        <taxon>Pseudonocardiales</taxon>
        <taxon>Pseudonocardiaceae</taxon>
        <taxon>Actinomycetospora</taxon>
        <taxon>environmental samples</taxon>
    </lineage>
</organism>
<feature type="non-terminal residue" evidence="2">
    <location>
        <position position="1"/>
    </location>
</feature>
<name>A0A6J4HTJ1_9PSEU</name>
<dbReference type="EMBL" id="CADCTH010000147">
    <property type="protein sequence ID" value="CAA9232471.1"/>
    <property type="molecule type" value="Genomic_DNA"/>
</dbReference>
<protein>
    <submittedName>
        <fullName evidence="2">Uncharacterized protein</fullName>
    </submittedName>
</protein>
<accession>A0A6J4HTJ1</accession>